<dbReference type="InterPro" id="IPR001296">
    <property type="entry name" value="Glyco_trans_1"/>
</dbReference>
<dbReference type="PANTHER" id="PTHR12526">
    <property type="entry name" value="GLYCOSYLTRANSFERASE"/>
    <property type="match status" value="1"/>
</dbReference>
<reference evidence="2 3" key="1">
    <citation type="submission" date="2013-07" db="EMBL/GenBank/DDBJ databases">
        <title>Thioclava pacifica DSM 10166 Genome Sequencing.</title>
        <authorList>
            <person name="Lai Q."/>
            <person name="Shao Z."/>
        </authorList>
    </citation>
    <scope>NUCLEOTIDE SEQUENCE [LARGE SCALE GENOMIC DNA]</scope>
    <source>
        <strain evidence="2 3">DSM 10166</strain>
    </source>
</reference>
<name>A0A074JZF1_9RHOB</name>
<protein>
    <recommendedName>
        <fullName evidence="1">Glycosyl transferase family 1 domain-containing protein</fullName>
    </recommendedName>
</protein>
<proteinExistence type="predicted"/>
<comment type="caution">
    <text evidence="2">The sequence shown here is derived from an EMBL/GenBank/DDBJ whole genome shotgun (WGS) entry which is preliminary data.</text>
</comment>
<dbReference type="AlphaFoldDB" id="A0A074JZF1"/>
<accession>A0A074JZF1</accession>
<dbReference type="SUPFAM" id="SSF53756">
    <property type="entry name" value="UDP-Glycosyltransferase/glycogen phosphorylase"/>
    <property type="match status" value="1"/>
</dbReference>
<organism evidence="2 3">
    <name type="scientific">Thioclava pacifica DSM 10166</name>
    <dbReference type="NCBI Taxonomy" id="1353537"/>
    <lineage>
        <taxon>Bacteria</taxon>
        <taxon>Pseudomonadati</taxon>
        <taxon>Pseudomonadota</taxon>
        <taxon>Alphaproteobacteria</taxon>
        <taxon>Rhodobacterales</taxon>
        <taxon>Paracoccaceae</taxon>
        <taxon>Thioclava</taxon>
    </lineage>
</organism>
<dbReference type="EMBL" id="AUND01000009">
    <property type="protein sequence ID" value="KEO54707.1"/>
    <property type="molecule type" value="Genomic_DNA"/>
</dbReference>
<dbReference type="eggNOG" id="COG0438">
    <property type="taxonomic scope" value="Bacteria"/>
</dbReference>
<dbReference type="GO" id="GO:0016757">
    <property type="term" value="F:glycosyltransferase activity"/>
    <property type="evidence" value="ECO:0007669"/>
    <property type="project" value="InterPro"/>
</dbReference>
<dbReference type="STRING" id="1353537.TP2_17380"/>
<dbReference type="Proteomes" id="UP000027432">
    <property type="component" value="Unassembled WGS sequence"/>
</dbReference>
<evidence type="ECO:0000313" key="3">
    <source>
        <dbReference type="Proteomes" id="UP000027432"/>
    </source>
</evidence>
<dbReference type="Pfam" id="PF00534">
    <property type="entry name" value="Glycos_transf_1"/>
    <property type="match status" value="1"/>
</dbReference>
<sequence>MLEPWALRYKPVRKRLAWWMYQRRALDAANILHATADSEADQLARLGLQRPVRIIPNGVTLPDMAQVESLRATSDETRTCLFLSRIHPKKGLPLLLKAWNELRPPAWQLHIAGPDEAGHLSQLEDMVRHLDLGETVRFLGSLEGNEKLRALARADLVVLPTYSENFGIVVAEALAHGCPVVTTHGTPWEVLETDRCGWWVPVSTGSIADALREATAMSVTARREMGSRGRKLVVQRFSWPGIARAFADVYEEAVTLHNRGR</sequence>
<evidence type="ECO:0000313" key="2">
    <source>
        <dbReference type="EMBL" id="KEO54707.1"/>
    </source>
</evidence>
<dbReference type="PANTHER" id="PTHR12526:SF637">
    <property type="entry name" value="GLYCOSYLTRANSFERASE EPSF-RELATED"/>
    <property type="match status" value="1"/>
</dbReference>
<gene>
    <name evidence="2" type="ORF">TP2_17380</name>
</gene>
<keyword evidence="3" id="KW-1185">Reference proteome</keyword>
<evidence type="ECO:0000259" key="1">
    <source>
        <dbReference type="Pfam" id="PF00534"/>
    </source>
</evidence>
<feature type="domain" description="Glycosyl transferase family 1" evidence="1">
    <location>
        <begin position="75"/>
        <end position="231"/>
    </location>
</feature>
<dbReference type="Gene3D" id="3.40.50.2000">
    <property type="entry name" value="Glycogen Phosphorylase B"/>
    <property type="match status" value="2"/>
</dbReference>